<keyword evidence="3" id="KW-1185">Reference proteome</keyword>
<organism evidence="2 3">
    <name type="scientific">Micromonospora harpali</name>
    <dbReference type="NCBI Taxonomy" id="1490225"/>
    <lineage>
        <taxon>Bacteria</taxon>
        <taxon>Bacillati</taxon>
        <taxon>Actinomycetota</taxon>
        <taxon>Actinomycetes</taxon>
        <taxon>Micromonosporales</taxon>
        <taxon>Micromonosporaceae</taxon>
        <taxon>Micromonospora</taxon>
    </lineage>
</organism>
<name>A0ABW1I0Y2_9ACTN</name>
<comment type="caution">
    <text evidence="2">The sequence shown here is derived from an EMBL/GenBank/DDBJ whole genome shotgun (WGS) entry which is preliminary data.</text>
</comment>
<evidence type="ECO:0000256" key="1">
    <source>
        <dbReference type="SAM" id="SignalP"/>
    </source>
</evidence>
<evidence type="ECO:0000313" key="3">
    <source>
        <dbReference type="Proteomes" id="UP001596207"/>
    </source>
</evidence>
<proteinExistence type="predicted"/>
<dbReference type="EMBL" id="JBHSQQ010000717">
    <property type="protein sequence ID" value="MFC5946404.1"/>
    <property type="molecule type" value="Genomic_DNA"/>
</dbReference>
<evidence type="ECO:0008006" key="4">
    <source>
        <dbReference type="Google" id="ProtNLM"/>
    </source>
</evidence>
<accession>A0ABW1I0Y2</accession>
<feature type="chain" id="PRO_5046164342" description="Lipopolysaccharide export system protein LptA" evidence="1">
    <location>
        <begin position="29"/>
        <end position="194"/>
    </location>
</feature>
<reference evidence="3" key="1">
    <citation type="journal article" date="2019" name="Int. J. Syst. Evol. Microbiol.">
        <title>The Global Catalogue of Microorganisms (GCM) 10K type strain sequencing project: providing services to taxonomists for standard genome sequencing and annotation.</title>
        <authorList>
            <consortium name="The Broad Institute Genomics Platform"/>
            <consortium name="The Broad Institute Genome Sequencing Center for Infectious Disease"/>
            <person name="Wu L."/>
            <person name="Ma J."/>
        </authorList>
    </citation>
    <scope>NUCLEOTIDE SEQUENCE [LARGE SCALE GENOMIC DNA]</scope>
    <source>
        <strain evidence="3">CGMCC 4.7173</strain>
    </source>
</reference>
<dbReference type="RefSeq" id="WP_377539407.1">
    <property type="nucleotide sequence ID" value="NZ_JBHSQQ010000717.1"/>
</dbReference>
<gene>
    <name evidence="2" type="ORF">ACFPZ4_33905</name>
</gene>
<keyword evidence="1" id="KW-0732">Signal</keyword>
<evidence type="ECO:0000313" key="2">
    <source>
        <dbReference type="EMBL" id="MFC5946404.1"/>
    </source>
</evidence>
<sequence length="194" mass="21234">MYKKALPAALAAAALAALTLAPAAPAAAATGELIEVIHTYTETVKESNSSFMCPANEVMIGRAHYGDENGKTTYRCGRIYVNGEQASVELATTKTLRERDSYYAIAGDAAIIGRKHIGDENGYTTYYVGRMFWQGRTVRLATWQWDEYLIESNHSSRAGANRVMTGREHVGDENGLTRYEYSTLQLGAPSGPNR</sequence>
<protein>
    <recommendedName>
        <fullName evidence="4">Lipopolysaccharide export system protein LptA</fullName>
    </recommendedName>
</protein>
<dbReference type="Proteomes" id="UP001596207">
    <property type="component" value="Unassembled WGS sequence"/>
</dbReference>
<feature type="signal peptide" evidence="1">
    <location>
        <begin position="1"/>
        <end position="28"/>
    </location>
</feature>